<reference evidence="4" key="1">
    <citation type="submission" date="2016-10" db="EMBL/GenBank/DDBJ databases">
        <authorList>
            <person name="Varghese N."/>
            <person name="Submissions S."/>
        </authorList>
    </citation>
    <scope>NUCLEOTIDE SEQUENCE [LARGE SCALE GENOMIC DNA]</scope>
    <source>
        <strain evidence="4">DSM 4002</strain>
    </source>
</reference>
<sequence length="230" mass="25528">MKATVKNTCILFLCVLLSFSFYSLNCEGYYATKKGTVMEMKVLDNKNNVTGKSLLEVIENRQEGGKSIAVVKTQVTDLKKNKTTESSYELVCDGAETAINMLKSVEASLKKSTQFSQSSVSGNNPVFPNTMKVGQTLPEATISISVKGEISLDSGVKIYDRKVVAEEKITLEAGTFDCIVITYTEDTSILFNKTKKYKVWMAKGVGIVKSEEYDKKERLEKVVELTKFSK</sequence>
<dbReference type="EMBL" id="FOUT01000007">
    <property type="protein sequence ID" value="SFN15754.1"/>
    <property type="molecule type" value="Genomic_DNA"/>
</dbReference>
<evidence type="ECO:0000313" key="4">
    <source>
        <dbReference type="Proteomes" id="UP000182961"/>
    </source>
</evidence>
<dbReference type="RefSeq" id="WP_139225563.1">
    <property type="nucleotide sequence ID" value="NZ_CBCRUM010000013.1"/>
</dbReference>
<name>A0A1I4WPF7_9FLAO</name>
<keyword evidence="4" id="KW-1185">Reference proteome</keyword>
<feature type="chain" id="PRO_5010361272" description="DUF3108 domain-containing protein" evidence="1">
    <location>
        <begin position="26"/>
        <end position="230"/>
    </location>
</feature>
<dbReference type="Pfam" id="PF21347">
    <property type="entry name" value="DUF3108_like"/>
    <property type="match status" value="1"/>
</dbReference>
<organism evidence="3 4">
    <name type="scientific">Flavobacterium succinicans</name>
    <dbReference type="NCBI Taxonomy" id="29536"/>
    <lineage>
        <taxon>Bacteria</taxon>
        <taxon>Pseudomonadati</taxon>
        <taxon>Bacteroidota</taxon>
        <taxon>Flavobacteriia</taxon>
        <taxon>Flavobacteriales</taxon>
        <taxon>Flavobacteriaceae</taxon>
        <taxon>Flavobacterium</taxon>
    </lineage>
</organism>
<evidence type="ECO:0000256" key="1">
    <source>
        <dbReference type="SAM" id="SignalP"/>
    </source>
</evidence>
<proteinExistence type="predicted"/>
<feature type="domain" description="DUF3108" evidence="2">
    <location>
        <begin position="33"/>
        <end position="220"/>
    </location>
</feature>
<feature type="signal peptide" evidence="1">
    <location>
        <begin position="1"/>
        <end position="25"/>
    </location>
</feature>
<protein>
    <recommendedName>
        <fullName evidence="2">DUF3108 domain-containing protein</fullName>
    </recommendedName>
</protein>
<keyword evidence="1" id="KW-0732">Signal</keyword>
<dbReference type="Gene3D" id="2.40.360.20">
    <property type="match status" value="1"/>
</dbReference>
<dbReference type="InterPro" id="IPR049279">
    <property type="entry name" value="DUF3108-like"/>
</dbReference>
<evidence type="ECO:0000259" key="2">
    <source>
        <dbReference type="Pfam" id="PF21347"/>
    </source>
</evidence>
<dbReference type="Proteomes" id="UP000182961">
    <property type="component" value="Unassembled WGS sequence"/>
</dbReference>
<gene>
    <name evidence="3" type="ORF">SAMN05444143_10750</name>
</gene>
<accession>A0A1I4WPF7</accession>
<evidence type="ECO:0000313" key="3">
    <source>
        <dbReference type="EMBL" id="SFN15754.1"/>
    </source>
</evidence>
<dbReference type="AlphaFoldDB" id="A0A1I4WPF7"/>